<name>A0ABZ2MBE3_9BACT</name>
<dbReference type="RefSeq" id="WP_394829408.1">
    <property type="nucleotide sequence ID" value="NZ_CP089984.1"/>
</dbReference>
<dbReference type="EMBL" id="CP089984">
    <property type="protein sequence ID" value="WXB19811.1"/>
    <property type="molecule type" value="Genomic_DNA"/>
</dbReference>
<feature type="compositionally biased region" description="Pro residues" evidence="1">
    <location>
        <begin position="135"/>
        <end position="157"/>
    </location>
</feature>
<evidence type="ECO:0000313" key="3">
    <source>
        <dbReference type="EMBL" id="WXB19811.1"/>
    </source>
</evidence>
<evidence type="ECO:0000256" key="2">
    <source>
        <dbReference type="SAM" id="SignalP"/>
    </source>
</evidence>
<protein>
    <submittedName>
        <fullName evidence="3">Uncharacterized protein</fullName>
    </submittedName>
</protein>
<gene>
    <name evidence="3" type="ORF">LZC94_21625</name>
</gene>
<keyword evidence="4" id="KW-1185">Reference proteome</keyword>
<reference evidence="3 4" key="1">
    <citation type="submission" date="2021-12" db="EMBL/GenBank/DDBJ databases">
        <title>Discovery of the Pendulisporaceae a myxobacterial family with distinct sporulation behavior and unique specialized metabolism.</title>
        <authorList>
            <person name="Garcia R."/>
            <person name="Popoff A."/>
            <person name="Bader C.D."/>
            <person name="Loehr J."/>
            <person name="Walesch S."/>
            <person name="Walt C."/>
            <person name="Boldt J."/>
            <person name="Bunk B."/>
            <person name="Haeckl F.J.F.P.J."/>
            <person name="Gunesch A.P."/>
            <person name="Birkelbach J."/>
            <person name="Nuebel U."/>
            <person name="Pietschmann T."/>
            <person name="Bach T."/>
            <person name="Mueller R."/>
        </authorList>
    </citation>
    <scope>NUCLEOTIDE SEQUENCE [LARGE SCALE GENOMIC DNA]</scope>
    <source>
        <strain evidence="3 4">MSr11954</strain>
    </source>
</reference>
<feature type="region of interest" description="Disordered" evidence="1">
    <location>
        <begin position="134"/>
        <end position="167"/>
    </location>
</feature>
<dbReference type="Proteomes" id="UP001370348">
    <property type="component" value="Chromosome"/>
</dbReference>
<evidence type="ECO:0000313" key="4">
    <source>
        <dbReference type="Proteomes" id="UP001370348"/>
    </source>
</evidence>
<feature type="chain" id="PRO_5047157191" evidence="2">
    <location>
        <begin position="27"/>
        <end position="340"/>
    </location>
</feature>
<accession>A0ABZ2MBE3</accession>
<proteinExistence type="predicted"/>
<evidence type="ECO:0000256" key="1">
    <source>
        <dbReference type="SAM" id="MobiDB-lite"/>
    </source>
</evidence>
<keyword evidence="2" id="KW-0732">Signal</keyword>
<feature type="signal peptide" evidence="2">
    <location>
        <begin position="1"/>
        <end position="26"/>
    </location>
</feature>
<organism evidence="3 4">
    <name type="scientific">Pendulispora albinea</name>
    <dbReference type="NCBI Taxonomy" id="2741071"/>
    <lineage>
        <taxon>Bacteria</taxon>
        <taxon>Pseudomonadati</taxon>
        <taxon>Myxococcota</taxon>
        <taxon>Myxococcia</taxon>
        <taxon>Myxococcales</taxon>
        <taxon>Sorangiineae</taxon>
        <taxon>Pendulisporaceae</taxon>
        <taxon>Pendulispora</taxon>
    </lineage>
</organism>
<sequence>MGSFHRTAIALAGALLAWSAARAVRADEPHEPVILSYRAPAACPKESEFLAEVRQRTTRLREPRPGEPSRRFSVAITLSKPARGRLEIRDSDGGRSRRVVEGDNCSEVASALALMVAIAVDPTVTMKPLAAPEQAPAPAPVMSEPPAPAKVPPPVMPARPRKPPPPPKRRVFTAALAAEGALAAGVAPGVLWGAGLTATWTAPLAPEPSVRFAVTYLTGASTNVEDAGAGFSRLAITLDGCAVRARFGPVSLFPCARLTAGALRAEGEHIARATREVRPWVAVGPSPRARWNVHRGLFVELGAAVMIPLKRDRFFFQPDATIYRAAPVGLEADFSIGAEL</sequence>